<dbReference type="InterPro" id="IPR036397">
    <property type="entry name" value="RNaseH_sf"/>
</dbReference>
<dbReference type="Gene3D" id="3.30.420.10">
    <property type="entry name" value="Ribonuclease H-like superfamily/Ribonuclease H"/>
    <property type="match status" value="1"/>
</dbReference>
<evidence type="ECO:0000313" key="4">
    <source>
        <dbReference type="EMBL" id="OTA14122.1"/>
    </source>
</evidence>
<dbReference type="Pfam" id="PF13358">
    <property type="entry name" value="DDE_3"/>
    <property type="match status" value="1"/>
</dbReference>
<evidence type="ECO:0000313" key="5">
    <source>
        <dbReference type="Proteomes" id="UP000194204"/>
    </source>
</evidence>
<keyword evidence="5" id="KW-1185">Reference proteome</keyword>
<dbReference type="SUPFAM" id="SSF46689">
    <property type="entry name" value="Homeodomain-like"/>
    <property type="match status" value="1"/>
</dbReference>
<dbReference type="InterPro" id="IPR009057">
    <property type="entry name" value="Homeodomain-like_sf"/>
</dbReference>
<dbReference type="Pfam" id="PF13592">
    <property type="entry name" value="HTH_33"/>
    <property type="match status" value="1"/>
</dbReference>
<dbReference type="GO" id="GO:0003676">
    <property type="term" value="F:nucleic acid binding"/>
    <property type="evidence" value="ECO:0007669"/>
    <property type="project" value="InterPro"/>
</dbReference>
<name>A0A1Y2S8A7_9GAMM</name>
<feature type="domain" description="Tc1-like transposase DDE" evidence="2">
    <location>
        <begin position="169"/>
        <end position="313"/>
    </location>
</feature>
<feature type="domain" description="Winged helix-turn helix" evidence="3">
    <location>
        <begin position="100"/>
        <end position="156"/>
    </location>
</feature>
<dbReference type="InterPro" id="IPR047655">
    <property type="entry name" value="Transpos_IS630-like"/>
</dbReference>
<dbReference type="EMBL" id="MUBK01000102">
    <property type="protein sequence ID" value="OTA14122.1"/>
    <property type="molecule type" value="Genomic_DNA"/>
</dbReference>
<evidence type="ECO:0000259" key="3">
    <source>
        <dbReference type="Pfam" id="PF13592"/>
    </source>
</evidence>
<dbReference type="InterPro" id="IPR012337">
    <property type="entry name" value="RNaseH-like_sf"/>
</dbReference>
<gene>
    <name evidence="4" type="ORF">Xbed_03733</name>
</gene>
<dbReference type="InterPro" id="IPR025959">
    <property type="entry name" value="Winged_HTH_dom"/>
</dbReference>
<dbReference type="AlphaFoldDB" id="A0A1Y2S8A7"/>
<comment type="caution">
    <text evidence="4">The sequence shown here is derived from an EMBL/GenBank/DDBJ whole genome shotgun (WGS) entry which is preliminary data.</text>
</comment>
<dbReference type="Pfam" id="PF13551">
    <property type="entry name" value="HTH_29"/>
    <property type="match status" value="1"/>
</dbReference>
<protein>
    <submittedName>
        <fullName evidence="4">Transposase</fullName>
    </submittedName>
</protein>
<reference evidence="4 5" key="1">
    <citation type="submission" date="2017-01" db="EMBL/GenBank/DDBJ databases">
        <title>Deconstructing symbiosis and pathogenesis requirements using a combined genomic-metabolomic approach.</title>
        <authorList>
            <person name="Tobias N.J."/>
            <person name="Wolff H."/>
            <person name="Djahanschiri B."/>
            <person name="Ebersberger I."/>
            <person name="Bode H.B."/>
        </authorList>
    </citation>
    <scope>NUCLEOTIDE SEQUENCE [LARGE SCALE GENOMIC DNA]</scope>
    <source>
        <strain evidence="4 5">DSM 4764</strain>
    </source>
</reference>
<sequence length="349" mass="40257">MIVPMKITLTDAQKKALELMHDITRDGRVRDRIKAVLLASEGWTAQMIAQALRIHESTVSRHLKDDFSEEKLAPENGGSESRLSAEQTTELVEYLTVNLMHTTVQIVAYVWARWQVTFTVAGMTKWLHRQGFSYKKPMGTPHKFDVNKQQQFIETYTALKEARGQQEPILFIDAVHPTQSTKLSYGWMKRGRKQVKVVETTGSRTLLNIMGALNLQRTEETIICEYPTINAKNVVLFFGSIRETYPLSQKIHLILDGAGYHRSELVQFFAEVLNIELHYLPPYSPNLNPIERLWKYANEQVRNNVYFPNAKTFRETLYHFFHVILPEKAQELTTRLTDNFQTLIPASSS</sequence>
<accession>A0A1Y2S8A7</accession>
<dbReference type="Proteomes" id="UP000194204">
    <property type="component" value="Unassembled WGS sequence"/>
</dbReference>
<proteinExistence type="predicted"/>
<dbReference type="NCBIfam" id="NF033545">
    <property type="entry name" value="transpos_IS630"/>
    <property type="match status" value="1"/>
</dbReference>
<dbReference type="SUPFAM" id="SSF53098">
    <property type="entry name" value="Ribonuclease H-like"/>
    <property type="match status" value="1"/>
</dbReference>
<evidence type="ECO:0000259" key="2">
    <source>
        <dbReference type="Pfam" id="PF13358"/>
    </source>
</evidence>
<dbReference type="STRING" id="40578.Xbed_03733"/>
<dbReference type="InterPro" id="IPR038717">
    <property type="entry name" value="Tc1-like_DDE_dom"/>
</dbReference>
<feature type="region of interest" description="Disordered" evidence="1">
    <location>
        <begin position="65"/>
        <end position="84"/>
    </location>
</feature>
<organism evidence="4 5">
    <name type="scientific">Xenorhabdus beddingii</name>
    <dbReference type="NCBI Taxonomy" id="40578"/>
    <lineage>
        <taxon>Bacteria</taxon>
        <taxon>Pseudomonadati</taxon>
        <taxon>Pseudomonadota</taxon>
        <taxon>Gammaproteobacteria</taxon>
        <taxon>Enterobacterales</taxon>
        <taxon>Morganellaceae</taxon>
        <taxon>Xenorhabdus</taxon>
    </lineage>
</organism>
<evidence type="ECO:0000256" key="1">
    <source>
        <dbReference type="SAM" id="MobiDB-lite"/>
    </source>
</evidence>